<proteinExistence type="predicted"/>
<organism evidence="1 2">
    <name type="scientific">Halobellus litoreus</name>
    <dbReference type="NCBI Taxonomy" id="755310"/>
    <lineage>
        <taxon>Archaea</taxon>
        <taxon>Methanobacteriati</taxon>
        <taxon>Methanobacteriota</taxon>
        <taxon>Stenosarchaea group</taxon>
        <taxon>Halobacteria</taxon>
        <taxon>Halobacteriales</taxon>
        <taxon>Haloferacaceae</taxon>
        <taxon>Halobellus</taxon>
    </lineage>
</organism>
<reference evidence="1 2" key="1">
    <citation type="journal article" date="2019" name="Int. J. Syst. Evol. Microbiol.">
        <title>The Global Catalogue of Microorganisms (GCM) 10K type strain sequencing project: providing services to taxonomists for standard genome sequencing and annotation.</title>
        <authorList>
            <consortium name="The Broad Institute Genomics Platform"/>
            <consortium name="The Broad Institute Genome Sequencing Center for Infectious Disease"/>
            <person name="Wu L."/>
            <person name="Ma J."/>
        </authorList>
    </citation>
    <scope>NUCLEOTIDE SEQUENCE [LARGE SCALE GENOMIC DNA]</scope>
    <source>
        <strain evidence="1 2">CGMCC 1.10387</strain>
    </source>
</reference>
<dbReference type="RefSeq" id="WP_256305408.1">
    <property type="nucleotide sequence ID" value="NZ_JANHAW010000001.1"/>
</dbReference>
<protein>
    <submittedName>
        <fullName evidence="1">Uncharacterized protein</fullName>
    </submittedName>
</protein>
<dbReference type="AlphaFoldDB" id="A0ABD6DVR0"/>
<name>A0ABD6DVR0_9EURY</name>
<evidence type="ECO:0000313" key="1">
    <source>
        <dbReference type="EMBL" id="MFD1686382.1"/>
    </source>
</evidence>
<comment type="caution">
    <text evidence="1">The sequence shown here is derived from an EMBL/GenBank/DDBJ whole genome shotgun (WGS) entry which is preliminary data.</text>
</comment>
<gene>
    <name evidence="1" type="ORF">ACFSAS_12235</name>
</gene>
<evidence type="ECO:0000313" key="2">
    <source>
        <dbReference type="Proteomes" id="UP001597092"/>
    </source>
</evidence>
<sequence length="104" mass="11766">MHTASSRATIDIMMELLDKGYARVTNLTGDYSDDCARSVLHAMEDHELVTRVQANAHTYYMGYTLTERLSSIGVEPKHSVYPIDPDMSYDEYEEALLEVSGDEQ</sequence>
<accession>A0ABD6DVR0</accession>
<keyword evidence="2" id="KW-1185">Reference proteome</keyword>
<dbReference type="EMBL" id="JBHUDP010000004">
    <property type="protein sequence ID" value="MFD1686382.1"/>
    <property type="molecule type" value="Genomic_DNA"/>
</dbReference>
<dbReference type="Proteomes" id="UP001597092">
    <property type="component" value="Unassembled WGS sequence"/>
</dbReference>